<reference evidence="3" key="1">
    <citation type="submission" date="2022-11" db="UniProtKB">
        <authorList>
            <consortium name="WormBaseParasite"/>
        </authorList>
    </citation>
    <scope>IDENTIFICATION</scope>
</reference>
<dbReference type="Pfam" id="PF25057">
    <property type="entry name" value="CUT_N"/>
    <property type="match status" value="1"/>
</dbReference>
<keyword evidence="2" id="KW-1185">Reference proteome</keyword>
<dbReference type="Proteomes" id="UP000887564">
    <property type="component" value="Unplaced"/>
</dbReference>
<protein>
    <submittedName>
        <fullName evidence="3">ZP domain-containing protein</fullName>
    </submittedName>
</protein>
<organism evidence="2 3">
    <name type="scientific">Parascaris equorum</name>
    <name type="common">Equine roundworm</name>
    <dbReference type="NCBI Taxonomy" id="6256"/>
    <lineage>
        <taxon>Eukaryota</taxon>
        <taxon>Metazoa</taxon>
        <taxon>Ecdysozoa</taxon>
        <taxon>Nematoda</taxon>
        <taxon>Chromadorea</taxon>
        <taxon>Rhabditida</taxon>
        <taxon>Spirurina</taxon>
        <taxon>Ascaridomorpha</taxon>
        <taxon>Ascaridoidea</taxon>
        <taxon>Ascarididae</taxon>
        <taxon>Parascaris</taxon>
    </lineage>
</organism>
<accession>A0A914RET7</accession>
<dbReference type="InterPro" id="IPR001507">
    <property type="entry name" value="ZP_dom"/>
</dbReference>
<dbReference type="PROSITE" id="PS51034">
    <property type="entry name" value="ZP_2"/>
    <property type="match status" value="1"/>
</dbReference>
<evidence type="ECO:0000259" key="1">
    <source>
        <dbReference type="PROSITE" id="PS51034"/>
    </source>
</evidence>
<proteinExistence type="predicted"/>
<dbReference type="AlphaFoldDB" id="A0A914RET7"/>
<evidence type="ECO:0000313" key="3">
    <source>
        <dbReference type="WBParaSite" id="PEQ_0000020301-mRNA-1"/>
    </source>
</evidence>
<sequence>MIKRPRMFIATVRMRCALQLNPKGAMFETSVILKFHPYYNTHKDKVFTVQCFYPEKASKVPKKLLNNSVAISDR</sequence>
<dbReference type="WBParaSite" id="PEQ_0000020301-mRNA-1">
    <property type="protein sequence ID" value="PEQ_0000020301-mRNA-1"/>
    <property type="gene ID" value="PEQ_0000020301"/>
</dbReference>
<dbReference type="InterPro" id="IPR056953">
    <property type="entry name" value="CUT_N"/>
</dbReference>
<name>A0A914RET7_PAREQ</name>
<evidence type="ECO:0000313" key="2">
    <source>
        <dbReference type="Proteomes" id="UP000887564"/>
    </source>
</evidence>
<feature type="domain" description="ZP" evidence="1">
    <location>
        <begin position="1"/>
        <end position="74"/>
    </location>
</feature>